<sequence length="100" mass="10704">MLACLRAGRGCPDRCRPQPGWRKALASSWAWRKSSRSGGPGQNCVEVASTGTTVFVRHSRRPDHAVLAVSPTAWTALCDALADGLPFRPHPADSRRAPAG</sequence>
<evidence type="ECO:0000313" key="2">
    <source>
        <dbReference type="EMBL" id="WOT37010.1"/>
    </source>
</evidence>
<gene>
    <name evidence="2" type="ORF">R5U08_24060</name>
</gene>
<dbReference type="InterPro" id="IPR007278">
    <property type="entry name" value="DUF397"/>
</dbReference>
<reference evidence="2 3" key="2">
    <citation type="journal article" date="2024" name="Microb. Biotechnol.">
        <title>The involvement of multiple ABC transporters in daunorubicin efflux in Streptomyces coeruleorubidus.</title>
        <authorList>
            <person name="Dong J."/>
            <person name="Ning J."/>
            <person name="Tian Y."/>
            <person name="Li H."/>
            <person name="Chen H."/>
            <person name="Guan W."/>
        </authorList>
    </citation>
    <scope>NUCLEOTIDE SEQUENCE [LARGE SCALE GENOMIC DNA]</scope>
    <source>
        <strain evidence="2 3">CICC 11043</strain>
    </source>
</reference>
<dbReference type="RefSeq" id="WP_317926704.1">
    <property type="nucleotide sequence ID" value="NZ_CP137524.1"/>
</dbReference>
<organism evidence="2 3">
    <name type="scientific">Streptomyces coeruleorubidus</name>
    <dbReference type="NCBI Taxonomy" id="116188"/>
    <lineage>
        <taxon>Bacteria</taxon>
        <taxon>Bacillati</taxon>
        <taxon>Actinomycetota</taxon>
        <taxon>Actinomycetes</taxon>
        <taxon>Kitasatosporales</taxon>
        <taxon>Streptomycetaceae</taxon>
        <taxon>Streptomyces</taxon>
    </lineage>
</organism>
<dbReference type="Proteomes" id="UP001305002">
    <property type="component" value="Chromosome"/>
</dbReference>
<reference evidence="2 3" key="1">
    <citation type="journal article" date="2021" name="J. Microbiol. Biotechnol.">
        <title>An Efficient Markerless Deletion System Suitable for the Industrial Strains of Streptomyces.</title>
        <authorList>
            <person name="Dong J."/>
            <person name="Wei J."/>
            <person name="Li H."/>
            <person name="Zhao S."/>
            <person name="Guan W."/>
        </authorList>
    </citation>
    <scope>NUCLEOTIDE SEQUENCE [LARGE SCALE GENOMIC DNA]</scope>
    <source>
        <strain evidence="2 3">CICC 11043</strain>
    </source>
</reference>
<evidence type="ECO:0000313" key="3">
    <source>
        <dbReference type="Proteomes" id="UP001305002"/>
    </source>
</evidence>
<proteinExistence type="predicted"/>
<evidence type="ECO:0000259" key="1">
    <source>
        <dbReference type="Pfam" id="PF04149"/>
    </source>
</evidence>
<accession>A0ABZ0KGJ1</accession>
<dbReference type="EMBL" id="CP137524">
    <property type="protein sequence ID" value="WOT37010.1"/>
    <property type="molecule type" value="Genomic_DNA"/>
</dbReference>
<feature type="domain" description="DUF397" evidence="1">
    <location>
        <begin position="30"/>
        <end position="81"/>
    </location>
</feature>
<dbReference type="Pfam" id="PF04149">
    <property type="entry name" value="DUF397"/>
    <property type="match status" value="1"/>
</dbReference>
<keyword evidence="3" id="KW-1185">Reference proteome</keyword>
<name>A0ABZ0KGJ1_STRC4</name>
<protein>
    <submittedName>
        <fullName evidence="2">DUF397 domain-containing protein</fullName>
    </submittedName>
</protein>